<organism evidence="5 6">
    <name type="scientific">Geodia barretti</name>
    <name type="common">Barrett's horny sponge</name>
    <dbReference type="NCBI Taxonomy" id="519541"/>
    <lineage>
        <taxon>Eukaryota</taxon>
        <taxon>Metazoa</taxon>
        <taxon>Porifera</taxon>
        <taxon>Demospongiae</taxon>
        <taxon>Heteroscleromorpha</taxon>
        <taxon>Tetractinellida</taxon>
        <taxon>Astrophorina</taxon>
        <taxon>Geodiidae</taxon>
        <taxon>Geodia</taxon>
    </lineage>
</organism>
<dbReference type="GO" id="GO:0005737">
    <property type="term" value="C:cytoplasm"/>
    <property type="evidence" value="ECO:0007669"/>
    <property type="project" value="TreeGrafter"/>
</dbReference>
<dbReference type="GO" id="GO:0004386">
    <property type="term" value="F:helicase activity"/>
    <property type="evidence" value="ECO:0007669"/>
    <property type="project" value="UniProtKB-KW"/>
</dbReference>
<keyword evidence="3" id="KW-0269">Exonuclease</keyword>
<comment type="caution">
    <text evidence="5">The sequence shown here is derived from an EMBL/GenBank/DDBJ whole genome shotgun (WGS) entry which is preliminary data.</text>
</comment>
<reference evidence="5" key="1">
    <citation type="submission" date="2023-03" db="EMBL/GenBank/DDBJ databases">
        <authorList>
            <person name="Steffen K."/>
            <person name="Cardenas P."/>
        </authorList>
    </citation>
    <scope>NUCLEOTIDE SEQUENCE</scope>
</reference>
<dbReference type="InterPro" id="IPR051132">
    <property type="entry name" value="3-5_Exonuclease_domain"/>
</dbReference>
<gene>
    <name evidence="5" type="ORF">GBAR_LOCUS758</name>
</gene>
<dbReference type="SMART" id="SM00474">
    <property type="entry name" value="35EXOc"/>
    <property type="match status" value="1"/>
</dbReference>
<dbReference type="InterPro" id="IPR002562">
    <property type="entry name" value="3'-5'_exonuclease_dom"/>
</dbReference>
<name>A0AA35VTG0_GEOBA</name>
<dbReference type="InterPro" id="IPR036397">
    <property type="entry name" value="RNaseH_sf"/>
</dbReference>
<dbReference type="Gene3D" id="3.30.420.10">
    <property type="entry name" value="Ribonuclease H-like superfamily/Ribonuclease H"/>
    <property type="match status" value="1"/>
</dbReference>
<dbReference type="Proteomes" id="UP001174909">
    <property type="component" value="Unassembled WGS sequence"/>
</dbReference>
<dbReference type="Pfam" id="PF01612">
    <property type="entry name" value="DNA_pol_A_exo1"/>
    <property type="match status" value="1"/>
</dbReference>
<dbReference type="PANTHER" id="PTHR13620:SF104">
    <property type="entry name" value="EXONUCLEASE 3'-5' DOMAIN-CONTAINING PROTEIN 2"/>
    <property type="match status" value="1"/>
</dbReference>
<evidence type="ECO:0000256" key="1">
    <source>
        <dbReference type="ARBA" id="ARBA00022722"/>
    </source>
</evidence>
<dbReference type="PANTHER" id="PTHR13620">
    <property type="entry name" value="3-5 EXONUCLEASE"/>
    <property type="match status" value="1"/>
</dbReference>
<keyword evidence="5" id="KW-0347">Helicase</keyword>
<proteinExistence type="predicted"/>
<dbReference type="GO" id="GO:0008408">
    <property type="term" value="F:3'-5' exonuclease activity"/>
    <property type="evidence" value="ECO:0007669"/>
    <property type="project" value="InterPro"/>
</dbReference>
<protein>
    <submittedName>
        <fullName evidence="5">Werner syndrome ATP-dependent helicase homolog</fullName>
    </submittedName>
</protein>
<evidence type="ECO:0000259" key="4">
    <source>
        <dbReference type="SMART" id="SM00474"/>
    </source>
</evidence>
<keyword evidence="2" id="KW-0378">Hydrolase</keyword>
<dbReference type="SUPFAM" id="SSF53098">
    <property type="entry name" value="Ribonuclease H-like"/>
    <property type="match status" value="1"/>
</dbReference>
<evidence type="ECO:0000256" key="3">
    <source>
        <dbReference type="ARBA" id="ARBA00022839"/>
    </source>
</evidence>
<dbReference type="CDD" id="cd06141">
    <property type="entry name" value="WRN_exo"/>
    <property type="match status" value="1"/>
</dbReference>
<sequence length="335" mass="37317">MTTTRSVCLLCRSFLLRDQPSVACLPSPPRLAHTTREILQVSQLVRTLTANGDSDQQDKDYSLETQQFVSSLISKDALRLLPPCRFPGEIVNIKHSETEDKYTDEIRQLVQNGVLGFDVECSPVNNRPIVVGLASRELCVLWQVSRSVPFPFVLHGILSSPRYLKVGHGSSGDARALLNYYAVNSISVFDTHEFLNSLPEHLRPPLLSLQGLVGVFLGQWLSKMMSRSNWSRRHLSWKQLLYASTDVWASLEVYLALMKYASDIEVIPPSPVECTLRICRSQLVEPLERALGENVVRSEQARLAVGELVTGATDSSSTRVDLLTSLSHPQCALST</sequence>
<dbReference type="GO" id="GO:0005634">
    <property type="term" value="C:nucleus"/>
    <property type="evidence" value="ECO:0007669"/>
    <property type="project" value="TreeGrafter"/>
</dbReference>
<evidence type="ECO:0000256" key="2">
    <source>
        <dbReference type="ARBA" id="ARBA00022801"/>
    </source>
</evidence>
<keyword evidence="6" id="KW-1185">Reference proteome</keyword>
<evidence type="ECO:0000313" key="5">
    <source>
        <dbReference type="EMBL" id="CAI7991470.1"/>
    </source>
</evidence>
<dbReference type="InterPro" id="IPR012337">
    <property type="entry name" value="RNaseH-like_sf"/>
</dbReference>
<dbReference type="GO" id="GO:0003676">
    <property type="term" value="F:nucleic acid binding"/>
    <property type="evidence" value="ECO:0007669"/>
    <property type="project" value="InterPro"/>
</dbReference>
<evidence type="ECO:0000313" key="6">
    <source>
        <dbReference type="Proteomes" id="UP001174909"/>
    </source>
</evidence>
<dbReference type="AlphaFoldDB" id="A0AA35VTG0"/>
<feature type="domain" description="3'-5' exonuclease" evidence="4">
    <location>
        <begin position="90"/>
        <end position="262"/>
    </location>
</feature>
<keyword evidence="5" id="KW-0547">Nucleotide-binding</keyword>
<dbReference type="EMBL" id="CASHTH010000116">
    <property type="protein sequence ID" value="CAI7991470.1"/>
    <property type="molecule type" value="Genomic_DNA"/>
</dbReference>
<dbReference type="GO" id="GO:0006139">
    <property type="term" value="P:nucleobase-containing compound metabolic process"/>
    <property type="evidence" value="ECO:0007669"/>
    <property type="project" value="InterPro"/>
</dbReference>
<keyword evidence="5" id="KW-0067">ATP-binding</keyword>
<accession>A0AA35VTG0</accession>
<keyword evidence="1" id="KW-0540">Nuclease</keyword>